<dbReference type="Proteomes" id="UP000509548">
    <property type="component" value="Chromosome 2"/>
</dbReference>
<dbReference type="AlphaFoldDB" id="A0A9Q6WNY6"/>
<dbReference type="EMBL" id="JAYLVJ010000002">
    <property type="protein sequence ID" value="MEO1752871.1"/>
    <property type="molecule type" value="Genomic_DNA"/>
</dbReference>
<gene>
    <name evidence="2" type="ORF">A9O66_24905</name>
    <name evidence="1" type="ORF">VOI32_02870</name>
</gene>
<dbReference type="Pfam" id="PF03692">
    <property type="entry name" value="CxxCxxCC"/>
    <property type="match status" value="1"/>
</dbReference>
<evidence type="ECO:0000313" key="1">
    <source>
        <dbReference type="EMBL" id="MEO1752871.1"/>
    </source>
</evidence>
<reference evidence="2 3" key="1">
    <citation type="journal article" date="2014" name="Genome Announc.">
        <title>Draft Genome Sequence of the Haloacid-Degrading Burkholderia caribensis Strain MBA4.</title>
        <authorList>
            <person name="Pan Y."/>
            <person name="Kong K.F."/>
            <person name="Tsang J.S."/>
        </authorList>
    </citation>
    <scope>NUCLEOTIDE SEQUENCE [LARGE SCALE GENOMIC DNA]</scope>
    <source>
        <strain evidence="2 3">852011</strain>
    </source>
</reference>
<proteinExistence type="predicted"/>
<protein>
    <submittedName>
        <fullName evidence="1">YkgJ family cysteine cluster protein</fullName>
    </submittedName>
</protein>
<evidence type="ECO:0000313" key="2">
    <source>
        <dbReference type="EMBL" id="QLB65612.1"/>
    </source>
</evidence>
<reference evidence="1 4" key="3">
    <citation type="submission" date="2024-01" db="EMBL/GenBank/DDBJ databases">
        <title>The diversity of rhizobia nodulating Mimosa spp. in eleven states of Brazil covering several biomes is determined by host plant, location, and edaphic factors.</title>
        <authorList>
            <person name="Rouws L."/>
            <person name="Barauna A."/>
            <person name="Beukes C."/>
            <person name="De Faria S.M."/>
            <person name="Gross E."/>
            <person name="Dos Reis Junior F.B."/>
            <person name="Simon M."/>
            <person name="Maluk M."/>
            <person name="Odee D.W."/>
            <person name="Kenicer G."/>
            <person name="Young J.P.W."/>
            <person name="Reis V.M."/>
            <person name="Zilli J."/>
            <person name="James E.K."/>
        </authorList>
    </citation>
    <scope>NUCLEOTIDE SEQUENCE [LARGE SCALE GENOMIC DNA]</scope>
    <source>
        <strain evidence="1 4">JHI1651</strain>
    </source>
</reference>
<dbReference type="Proteomes" id="UP001462961">
    <property type="component" value="Unassembled WGS sequence"/>
</dbReference>
<accession>A0A9Q6WNY6</accession>
<organism evidence="2 3">
    <name type="scientific">Paraburkholderia caribensis</name>
    <dbReference type="NCBI Taxonomy" id="75105"/>
    <lineage>
        <taxon>Bacteria</taxon>
        <taxon>Pseudomonadati</taxon>
        <taxon>Pseudomonadota</taxon>
        <taxon>Betaproteobacteria</taxon>
        <taxon>Burkholderiales</taxon>
        <taxon>Burkholderiaceae</taxon>
        <taxon>Paraburkholderia</taxon>
    </lineage>
</organism>
<dbReference type="RefSeq" id="WP_289814700.1">
    <property type="nucleotide sequence ID" value="NZ_JAKUCO010000007.1"/>
</dbReference>
<sequence>MPLHFSCTMCGRCCRDLRVPLCLSEALDWLRDGGEVQLLCEAVPWLVEPAADDLAAAYKFRRSFAALSGTLPLRVVVTVVAAFEGPCPHLQPDLACGIYERRPRVCRIYPAEINPFIELRPAGKACPPDAWSDRHAVLEMSGRYVEPSLVAGIDAFRDADVGDVGAKRMLCAVLDVSSTALANEGFVAVLAEREAMMRAIGTAIDRTEAIEGKACAESWTVVSNRRRSREALASVDARAVAPEALPDQQKYLGFHASSDD</sequence>
<evidence type="ECO:0000313" key="3">
    <source>
        <dbReference type="Proteomes" id="UP000509548"/>
    </source>
</evidence>
<reference evidence="2" key="2">
    <citation type="submission" date="2016-06" db="EMBL/GenBank/DDBJ databases">
        <authorList>
            <person name="Huang P."/>
            <person name="Jiang X."/>
            <person name="Liu X."/>
        </authorList>
    </citation>
    <scope>NUCLEOTIDE SEQUENCE</scope>
    <source>
        <strain evidence="2">852011</strain>
    </source>
</reference>
<dbReference type="InterPro" id="IPR005358">
    <property type="entry name" value="Puta_zinc/iron-chelating_dom"/>
</dbReference>
<evidence type="ECO:0000313" key="4">
    <source>
        <dbReference type="Proteomes" id="UP001462961"/>
    </source>
</evidence>
<name>A0A9Q6WNY6_9BURK</name>
<keyword evidence="4" id="KW-1185">Reference proteome</keyword>
<dbReference type="EMBL" id="CP015959">
    <property type="protein sequence ID" value="QLB65612.1"/>
    <property type="molecule type" value="Genomic_DNA"/>
</dbReference>